<dbReference type="Gene3D" id="3.50.50.60">
    <property type="entry name" value="FAD/NAD(P)-binding domain"/>
    <property type="match status" value="2"/>
</dbReference>
<feature type="compositionally biased region" description="Polar residues" evidence="2">
    <location>
        <begin position="477"/>
        <end position="486"/>
    </location>
</feature>
<dbReference type="InterPro" id="IPR018203">
    <property type="entry name" value="GDP_dissociation_inhibitor"/>
</dbReference>
<dbReference type="GO" id="GO:0005829">
    <property type="term" value="C:cytosol"/>
    <property type="evidence" value="ECO:0007669"/>
    <property type="project" value="TreeGrafter"/>
</dbReference>
<feature type="compositionally biased region" description="Acidic residues" evidence="2">
    <location>
        <begin position="379"/>
        <end position="398"/>
    </location>
</feature>
<feature type="compositionally biased region" description="Low complexity" evidence="2">
    <location>
        <begin position="702"/>
        <end position="726"/>
    </location>
</feature>
<feature type="compositionally biased region" description="Gly residues" evidence="2">
    <location>
        <begin position="306"/>
        <end position="335"/>
    </location>
</feature>
<feature type="region of interest" description="Disordered" evidence="2">
    <location>
        <begin position="210"/>
        <end position="512"/>
    </location>
</feature>
<dbReference type="EMBL" id="HG722214">
    <property type="protein sequence ID" value="CDJ61754.1"/>
    <property type="molecule type" value="Genomic_DNA"/>
</dbReference>
<feature type="region of interest" description="Disordered" evidence="2">
    <location>
        <begin position="165"/>
        <end position="195"/>
    </location>
</feature>
<feature type="compositionally biased region" description="Basic and acidic residues" evidence="2">
    <location>
        <begin position="210"/>
        <end position="234"/>
    </location>
</feature>
<protein>
    <recommendedName>
        <fullName evidence="5">GDP dissociation inhibitor domain-containing protein</fullName>
    </recommendedName>
</protein>
<dbReference type="Gene3D" id="1.10.405.10">
    <property type="entry name" value="Guanine Nucleotide Dissociation Inhibitor, domain 1"/>
    <property type="match status" value="1"/>
</dbReference>
<comment type="similarity">
    <text evidence="1">Belongs to the Rab GDI family.</text>
</comment>
<feature type="region of interest" description="Disordered" evidence="2">
    <location>
        <begin position="1169"/>
        <end position="1217"/>
    </location>
</feature>
<feature type="compositionally biased region" description="Low complexity" evidence="2">
    <location>
        <begin position="45"/>
        <end position="55"/>
    </location>
</feature>
<feature type="region of interest" description="Disordered" evidence="2">
    <location>
        <begin position="988"/>
        <end position="1035"/>
    </location>
</feature>
<feature type="compositionally biased region" description="Low complexity" evidence="2">
    <location>
        <begin position="494"/>
        <end position="505"/>
    </location>
</feature>
<dbReference type="GO" id="GO:0007264">
    <property type="term" value="P:small GTPase-mediated signal transduction"/>
    <property type="evidence" value="ECO:0007669"/>
    <property type="project" value="InterPro"/>
</dbReference>
<organism evidence="3 4">
    <name type="scientific">Eimeria maxima</name>
    <name type="common">Coccidian parasite</name>
    <dbReference type="NCBI Taxonomy" id="5804"/>
    <lineage>
        <taxon>Eukaryota</taxon>
        <taxon>Sar</taxon>
        <taxon>Alveolata</taxon>
        <taxon>Apicomplexa</taxon>
        <taxon>Conoidasida</taxon>
        <taxon>Coccidia</taxon>
        <taxon>Eucoccidiorida</taxon>
        <taxon>Eimeriorina</taxon>
        <taxon>Eimeriidae</taxon>
        <taxon>Eimeria</taxon>
    </lineage>
</organism>
<evidence type="ECO:0000256" key="1">
    <source>
        <dbReference type="ARBA" id="ARBA00005593"/>
    </source>
</evidence>
<feature type="compositionally biased region" description="Basic and acidic residues" evidence="2">
    <location>
        <begin position="79"/>
        <end position="88"/>
    </location>
</feature>
<dbReference type="OMA" id="CWDCYLE"/>
<feature type="compositionally biased region" description="Low complexity" evidence="2">
    <location>
        <begin position="1094"/>
        <end position="1109"/>
    </location>
</feature>
<proteinExistence type="inferred from homology"/>
<name>U6MH18_EIMMA</name>
<dbReference type="GO" id="GO:0005092">
    <property type="term" value="F:GDP-dissociation inhibitor activity"/>
    <property type="evidence" value="ECO:0007669"/>
    <property type="project" value="InterPro"/>
</dbReference>
<feature type="compositionally biased region" description="Low complexity" evidence="2">
    <location>
        <begin position="1531"/>
        <end position="1545"/>
    </location>
</feature>
<feature type="compositionally biased region" description="Low complexity" evidence="2">
    <location>
        <begin position="444"/>
        <end position="466"/>
    </location>
</feature>
<dbReference type="GeneID" id="25338456"/>
<dbReference type="RefSeq" id="XP_013338404.1">
    <property type="nucleotide sequence ID" value="XM_013482950.1"/>
</dbReference>
<dbReference type="Gene3D" id="3.30.519.10">
    <property type="entry name" value="Guanine Nucleotide Dissociation Inhibitor, domain 2"/>
    <property type="match status" value="1"/>
</dbReference>
<keyword evidence="4" id="KW-1185">Reference proteome</keyword>
<feature type="compositionally biased region" description="Low complexity" evidence="2">
    <location>
        <begin position="990"/>
        <end position="1001"/>
    </location>
</feature>
<feature type="region of interest" description="Disordered" evidence="2">
    <location>
        <begin position="1094"/>
        <end position="1131"/>
    </location>
</feature>
<feature type="compositionally biased region" description="Low complexity" evidence="2">
    <location>
        <begin position="1"/>
        <end position="25"/>
    </location>
</feature>
<dbReference type="GO" id="GO:0016192">
    <property type="term" value="P:vesicle-mediated transport"/>
    <property type="evidence" value="ECO:0007669"/>
    <property type="project" value="TreeGrafter"/>
</dbReference>
<evidence type="ECO:0000256" key="2">
    <source>
        <dbReference type="SAM" id="MobiDB-lite"/>
    </source>
</evidence>
<dbReference type="GO" id="GO:0005634">
    <property type="term" value="C:nucleus"/>
    <property type="evidence" value="ECO:0007669"/>
    <property type="project" value="TreeGrafter"/>
</dbReference>
<dbReference type="PANTHER" id="PTHR11787:SF4">
    <property type="entry name" value="CHM, RAB ESCORT PROTEIN 1"/>
    <property type="match status" value="1"/>
</dbReference>
<dbReference type="VEuPathDB" id="ToxoDB:EMWEY_00044700"/>
<reference evidence="3" key="1">
    <citation type="submission" date="2013-10" db="EMBL/GenBank/DDBJ databases">
        <title>Genomic analysis of the causative agents of coccidiosis in chickens.</title>
        <authorList>
            <person name="Reid A.J."/>
            <person name="Blake D."/>
            <person name="Billington K."/>
            <person name="Browne H."/>
            <person name="Dunn M."/>
            <person name="Hung S."/>
            <person name="Kawahara F."/>
            <person name="Miranda-Saavedra D."/>
            <person name="Mourier T."/>
            <person name="Nagra H."/>
            <person name="Otto T.D."/>
            <person name="Rawlings N."/>
            <person name="Sanchez A."/>
            <person name="Sanders M."/>
            <person name="Subramaniam C."/>
            <person name="Tay Y."/>
            <person name="Dear P."/>
            <person name="Doerig C."/>
            <person name="Gruber A."/>
            <person name="Parkinson J."/>
            <person name="Shirley M."/>
            <person name="Wan K.L."/>
            <person name="Berriman M."/>
            <person name="Tomley F."/>
            <person name="Pain A."/>
        </authorList>
    </citation>
    <scope>NUCLEOTIDE SEQUENCE [LARGE SCALE GENOMIC DNA]</scope>
    <source>
        <strain evidence="3">Weybridge</strain>
    </source>
</reference>
<gene>
    <name evidence="3" type="ORF">EMWEY_00044700</name>
</gene>
<feature type="compositionally biased region" description="Low complexity" evidence="2">
    <location>
        <begin position="399"/>
        <end position="431"/>
    </location>
</feature>
<dbReference type="GO" id="GO:0005968">
    <property type="term" value="C:Rab-protein geranylgeranyltransferase complex"/>
    <property type="evidence" value="ECO:0007669"/>
    <property type="project" value="TreeGrafter"/>
</dbReference>
<dbReference type="InterPro" id="IPR036188">
    <property type="entry name" value="FAD/NAD-bd_sf"/>
</dbReference>
<feature type="compositionally biased region" description="Low complexity" evidence="2">
    <location>
        <begin position="336"/>
        <end position="346"/>
    </location>
</feature>
<reference evidence="3" key="2">
    <citation type="submission" date="2013-10" db="EMBL/GenBank/DDBJ databases">
        <authorList>
            <person name="Aslett M."/>
        </authorList>
    </citation>
    <scope>NUCLEOTIDE SEQUENCE [LARGE SCALE GENOMIC DNA]</scope>
    <source>
        <strain evidence="3">Weybridge</strain>
    </source>
</reference>
<evidence type="ECO:0000313" key="3">
    <source>
        <dbReference type="EMBL" id="CDJ61754.1"/>
    </source>
</evidence>
<feature type="region of interest" description="Disordered" evidence="2">
    <location>
        <begin position="1494"/>
        <end position="1517"/>
    </location>
</feature>
<evidence type="ECO:0000313" key="4">
    <source>
        <dbReference type="Proteomes" id="UP000030763"/>
    </source>
</evidence>
<feature type="region of interest" description="Disordered" evidence="2">
    <location>
        <begin position="1275"/>
        <end position="1332"/>
    </location>
</feature>
<sequence length="1661" mass="170777">MPEQQQLQQQQQERHNQQQVQVQQKKQLDAGDPRGLTATAYSNHLPEPQQQQQELRAGDYEASQSEKLVELQQHPMQDGAERHQEKQGEQQQQQVLRPCVRVPPPSGGGSVCVDVTVVGSSISSTLICAALSRRGFLCLLCEPSMTYGGPHRSMRLEELLQWAEGGAGKGPPWDPSFSPRGPPCGPDDEERRRSLKKGLPPCPCCCHDTEAERGPPESPRDTPRTKQAAVHEDTSGVDTPCSPGGPRSPRHQQQQRGGPDRPASLGSGLGFARLLSATRHSDVPTATDRLRGSPPPGNGDACAAPGGRGGGSCGGGLSGGSPGGDPAGPSGGDPAGAGPYEPPGGDSFRPFKGAWGPLGDGFERRWYSFGPFLEPVEGPPEEETLEEEGGDTEEETETDASSTDSASTDATAETSYTATTSSTTDTTQTSRTSRHTQRPPPLLQPTAGAAATAPAAAAGASPAAGAGQWGEGPVSSPAPSLQQPSGDSPAVEGLQQQQQPLLLQQTSSSHHDPLTAALHCRRPTEMPLSEPEGDRSTNPLVSPADALCGAPEAQTGAAAASPGAATVASTAAADAAARAAGTAGTSAPDVGLAEAVEVAAAEAATAAAQAATAAAAAAAADAAAAAGEPPGSVEAQRLQMKHELMAEGSRFLIDLMPKCIYTSSDIIDVLIESGAARYLEFRSCDAAVLTAELQQQDDEEAVAGSVSSQQQHGSGPQQPARGQQPEQQEHQQDGQNAAADAASAVVGLNAYIAAVAAAARGPPHLGARTRDAFEVVAPVEKVVLEPTPMSKSQIFLSSLLSLAERRALMRFVAALGTPKPTTVSAPFASAADWRPLGRSAASAANAAANAQTGGGAAANCQEGDCWDCYLEKQGLNPHLRRLLTYGVCLCEEPLLPAAAAAPAAASAASARCKGGHIRRWTVSEGRSRLQLFVSGSGLYACKGAPLLYPLYGSGDLPQAFVRSAALSGALCMLGAAVERLQFVAPPRMPLQQQQQGHQQLHQSKEQQKQQQSQQQQESQFEAELNGEEDVDELSARLERSSSGLVLHCSNGERIHTKLLLYESGGIPAPNTEPLILRRQAQAFCRPFYSSKQQQQQQQQQVQQQKQQTQETNSTNATEGGGRNTASAAPPAAATSFVAKKVNAAAARGSEASSVSEEQDTLALEAAAATADGAPAADAAPAAQHEPPTAQHESPAAQHESPAANGAGGAADGASAAATAEGTTAIRSNEISTPPSCCRLLAICTEPVLGGPGFRIGVVVARAACGETPSQAAAAAASDSSYSSNSSSSNSSNSISSNNSGNNSSSSSNSNSTSSSNSSNNSRGSSNSSSSQTEAEVPVHVLQTDAACAVAPKGYFLLYLSHVCSAAVRCCSDEPLGEQQQQLKQQEVSPPAPAAAVSGACGCCSNGTGRPCCVGGGGQELAAARGAQTASCGCGVDAHCCTVLLRALRGLLRSAGGLRTCYFLCSFRYTQQVAGAAAAAAAAASVVVPLGLPTAPSQQQQQQEQEQHQAQPDAAAASTVDGAINDGKETTACEGADAEAGGASTEVRVEGDQDDDPELLLLEGAQTGGSSRPVLPAAAAPCGVLSLPDACVAPCFTLLEECDSARLLVQELLQQQLQPKQLIIRGPQQSTDELDGDTGELDETLKQLTDLLHAQQGTPTPL</sequence>
<dbReference type="PANTHER" id="PTHR11787">
    <property type="entry name" value="RAB GDP-DISSOCIATION INHIBITOR"/>
    <property type="match status" value="1"/>
</dbReference>
<accession>U6MH18</accession>
<dbReference type="OrthoDB" id="1923006at2759"/>
<feature type="compositionally biased region" description="Low complexity" evidence="2">
    <location>
        <begin position="1008"/>
        <end position="1019"/>
    </location>
</feature>
<dbReference type="SUPFAM" id="SSF51905">
    <property type="entry name" value="FAD/NAD(P)-binding domain"/>
    <property type="match status" value="1"/>
</dbReference>
<feature type="region of interest" description="Disordered" evidence="2">
    <location>
        <begin position="525"/>
        <end position="547"/>
    </location>
</feature>
<feature type="compositionally biased region" description="Low complexity" evidence="2">
    <location>
        <begin position="1169"/>
        <end position="1182"/>
    </location>
</feature>
<evidence type="ECO:0008006" key="5">
    <source>
        <dbReference type="Google" id="ProtNLM"/>
    </source>
</evidence>
<feature type="compositionally biased region" description="Low complexity" evidence="2">
    <location>
        <begin position="1277"/>
        <end position="1330"/>
    </location>
</feature>
<feature type="region of interest" description="Disordered" evidence="2">
    <location>
        <begin position="699"/>
        <end position="739"/>
    </location>
</feature>
<feature type="region of interest" description="Disordered" evidence="2">
    <location>
        <begin position="1531"/>
        <end position="1552"/>
    </location>
</feature>
<feature type="region of interest" description="Disordered" evidence="2">
    <location>
        <begin position="1"/>
        <end position="94"/>
    </location>
</feature>
<dbReference type="Pfam" id="PF00996">
    <property type="entry name" value="GDI"/>
    <property type="match status" value="1"/>
</dbReference>
<dbReference type="Proteomes" id="UP000030763">
    <property type="component" value="Unassembled WGS sequence"/>
</dbReference>